<accession>A0A543G2I0</accession>
<dbReference type="AlphaFoldDB" id="A0A543G2I0"/>
<proteinExistence type="predicted"/>
<organism evidence="1 2">
    <name type="scientific">Flavobacterium branchiophilum</name>
    <dbReference type="NCBI Taxonomy" id="55197"/>
    <lineage>
        <taxon>Bacteria</taxon>
        <taxon>Pseudomonadati</taxon>
        <taxon>Bacteroidota</taxon>
        <taxon>Flavobacteriia</taxon>
        <taxon>Flavobacteriales</taxon>
        <taxon>Flavobacteriaceae</taxon>
        <taxon>Flavobacterium</taxon>
    </lineage>
</organism>
<name>A0A543G2I0_9FLAO</name>
<gene>
    <name evidence="1" type="ORF">BC670_1109</name>
</gene>
<sequence length="233" mass="26738">MVFEDVTLKHGETLSQIASDYGYNSWDWKIIWDHHINSDLKNKRQKPENLLVGDKIIIPLPWKIISKNMSVYPNNSNRFGITVNRDGAKGNKLRWVQTVFQDNQPIGFTDSFCADACPGDDDDPFYYTTNEIKNNSNYRKSFYDAPWRGPHPLRTTAWRAVLSICSVSDLQVSVFESIVWGVDFGKNGINTKYPPRKATQQEISGHLRLLKIGKGKTKTFKDGGWTFREAPIY</sequence>
<dbReference type="InterPro" id="IPR036779">
    <property type="entry name" value="LysM_dom_sf"/>
</dbReference>
<reference evidence="1 2" key="1">
    <citation type="submission" date="2019-06" db="EMBL/GenBank/DDBJ databases">
        <title>Genomic Encyclopedia of Archaeal and Bacterial Type Strains, Phase II (KMG-II): from individual species to whole genera.</title>
        <authorList>
            <person name="Goeker M."/>
        </authorList>
    </citation>
    <scope>NUCLEOTIDE SEQUENCE [LARGE SCALE GENOMIC DNA]</scope>
    <source>
        <strain evidence="1 2">DSM 24789</strain>
    </source>
</reference>
<dbReference type="Gene3D" id="3.10.350.10">
    <property type="entry name" value="LysM domain"/>
    <property type="match status" value="1"/>
</dbReference>
<comment type="caution">
    <text evidence="1">The sequence shown here is derived from an EMBL/GenBank/DDBJ whole genome shotgun (WGS) entry which is preliminary data.</text>
</comment>
<protein>
    <submittedName>
        <fullName evidence="1">LysM domain-containing protein</fullName>
    </submittedName>
</protein>
<dbReference type="EMBL" id="VFPJ01000001">
    <property type="protein sequence ID" value="TQM40234.1"/>
    <property type="molecule type" value="Genomic_DNA"/>
</dbReference>
<evidence type="ECO:0000313" key="2">
    <source>
        <dbReference type="Proteomes" id="UP000320773"/>
    </source>
</evidence>
<evidence type="ECO:0000313" key="1">
    <source>
        <dbReference type="EMBL" id="TQM40234.1"/>
    </source>
</evidence>
<dbReference type="RefSeq" id="WP_089079975.1">
    <property type="nucleotide sequence ID" value="NZ_VFPJ01000001.1"/>
</dbReference>
<dbReference type="Proteomes" id="UP000320773">
    <property type="component" value="Unassembled WGS sequence"/>
</dbReference>